<accession>A0A160T6D0</accession>
<feature type="transmembrane region" description="Helical" evidence="6">
    <location>
        <begin position="198"/>
        <end position="218"/>
    </location>
</feature>
<keyword evidence="3 6" id="KW-0812">Transmembrane</keyword>
<feature type="transmembrane region" description="Helical" evidence="6">
    <location>
        <begin position="141"/>
        <end position="161"/>
    </location>
</feature>
<feature type="transmembrane region" description="Helical" evidence="6">
    <location>
        <begin position="300"/>
        <end position="321"/>
    </location>
</feature>
<dbReference type="GO" id="GO:0022857">
    <property type="term" value="F:transmembrane transporter activity"/>
    <property type="evidence" value="ECO:0007669"/>
    <property type="project" value="InterPro"/>
</dbReference>
<comment type="subcellular location">
    <subcellularLocation>
        <location evidence="1">Cell membrane</location>
        <topology evidence="1">Multi-pass membrane protein</topology>
    </subcellularLocation>
</comment>
<evidence type="ECO:0000259" key="7">
    <source>
        <dbReference type="PROSITE" id="PS50850"/>
    </source>
</evidence>
<dbReference type="OrthoDB" id="102502at2"/>
<evidence type="ECO:0000256" key="6">
    <source>
        <dbReference type="SAM" id="Phobius"/>
    </source>
</evidence>
<dbReference type="Gene3D" id="1.20.1720.10">
    <property type="entry name" value="Multidrug resistance protein D"/>
    <property type="match status" value="1"/>
</dbReference>
<keyword evidence="9" id="KW-1185">Reference proteome</keyword>
<feature type="transmembrane region" description="Helical" evidence="6">
    <location>
        <begin position="357"/>
        <end position="381"/>
    </location>
</feature>
<dbReference type="Gene3D" id="1.20.1250.20">
    <property type="entry name" value="MFS general substrate transporter like domains"/>
    <property type="match status" value="1"/>
</dbReference>
<evidence type="ECO:0000313" key="9">
    <source>
        <dbReference type="Proteomes" id="UP000215027"/>
    </source>
</evidence>
<evidence type="ECO:0000256" key="3">
    <source>
        <dbReference type="ARBA" id="ARBA00022692"/>
    </source>
</evidence>
<dbReference type="InterPro" id="IPR020846">
    <property type="entry name" value="MFS_dom"/>
</dbReference>
<name>A0A160T6D0_9CHLR</name>
<organism evidence="8 9">
    <name type="scientific">Candidatus Promineifilum breve</name>
    <dbReference type="NCBI Taxonomy" id="1806508"/>
    <lineage>
        <taxon>Bacteria</taxon>
        <taxon>Bacillati</taxon>
        <taxon>Chloroflexota</taxon>
        <taxon>Ardenticatenia</taxon>
        <taxon>Candidatus Promineifilales</taxon>
        <taxon>Candidatus Promineifilaceae</taxon>
        <taxon>Candidatus Promineifilum</taxon>
    </lineage>
</organism>
<feature type="transmembrane region" description="Helical" evidence="6">
    <location>
        <begin position="48"/>
        <end position="67"/>
    </location>
</feature>
<feature type="transmembrane region" description="Helical" evidence="6">
    <location>
        <begin position="442"/>
        <end position="460"/>
    </location>
</feature>
<sequence>MNEATVKRFAVLTAAAGLSTWAIDMAATQVGLPSMQAALGISVTASQWILNLTLMILAGIVTVGGALGDRLGRLRVFRIGLLIVIAGAAITLVAGLMNTFALVLVGRGLEGLGAALFLPASTALLLDVFPMAERGGAQGKMMMVSMTITAFAPTIVGLVIQSLSWPITYGFTILAAAAALFLQRKVKYEQRMVQQTPFDYVGSALLLLAVSLLIIGIMQAGSQGLTSPTVLLLVGAGLVVGAALVILSLRKAHPLIQFRLFQIRNVSIGVFISLMRFLPNVLMGAFFARYVQQVLGLSPTVAGMLMIVPVLAQVVCAPIAGKMLDKGGPRTPVALGIGLLGVGLVLLAFGFPAQNLWLVTLAAIIGGAGFSFTNPVQMAALSATPLEQRGMLAGILPLAGQFGTALFVALLTAGLGSFMGSYMTANPGASEAAAQAAALGKLAWIGLAATGVTLVTALMLRNPQAAATAKPAPRPASGD</sequence>
<keyword evidence="5 6" id="KW-0472">Membrane</keyword>
<keyword evidence="4 6" id="KW-1133">Transmembrane helix</keyword>
<evidence type="ECO:0000256" key="2">
    <source>
        <dbReference type="ARBA" id="ARBA00022448"/>
    </source>
</evidence>
<feature type="transmembrane region" description="Helical" evidence="6">
    <location>
        <begin position="230"/>
        <end position="247"/>
    </location>
</feature>
<feature type="transmembrane region" description="Helical" evidence="6">
    <location>
        <begin position="79"/>
        <end position="105"/>
    </location>
</feature>
<feature type="transmembrane region" description="Helical" evidence="6">
    <location>
        <begin position="111"/>
        <end position="129"/>
    </location>
</feature>
<gene>
    <name evidence="8" type="ORF">CFX0092_A2930</name>
</gene>
<proteinExistence type="predicted"/>
<feature type="transmembrane region" description="Helical" evidence="6">
    <location>
        <begin position="167"/>
        <end position="186"/>
    </location>
</feature>
<dbReference type="EMBL" id="LN890655">
    <property type="protein sequence ID" value="CUS04808.2"/>
    <property type="molecule type" value="Genomic_DNA"/>
</dbReference>
<dbReference type="InterPro" id="IPR036259">
    <property type="entry name" value="MFS_trans_sf"/>
</dbReference>
<evidence type="ECO:0000256" key="1">
    <source>
        <dbReference type="ARBA" id="ARBA00004651"/>
    </source>
</evidence>
<dbReference type="InterPro" id="IPR011701">
    <property type="entry name" value="MFS"/>
</dbReference>
<evidence type="ECO:0000256" key="4">
    <source>
        <dbReference type="ARBA" id="ARBA00022989"/>
    </source>
</evidence>
<dbReference type="PANTHER" id="PTHR42718:SF9">
    <property type="entry name" value="MAJOR FACILITATOR SUPERFAMILY MULTIDRUG TRANSPORTER MFSC"/>
    <property type="match status" value="1"/>
</dbReference>
<dbReference type="Pfam" id="PF07690">
    <property type="entry name" value="MFS_1"/>
    <property type="match status" value="2"/>
</dbReference>
<dbReference type="PROSITE" id="PS50850">
    <property type="entry name" value="MFS"/>
    <property type="match status" value="1"/>
</dbReference>
<dbReference type="Proteomes" id="UP000215027">
    <property type="component" value="Chromosome I"/>
</dbReference>
<keyword evidence="2" id="KW-0813">Transport</keyword>
<feature type="domain" description="Major facilitator superfamily (MFS) profile" evidence="7">
    <location>
        <begin position="10"/>
        <end position="466"/>
    </location>
</feature>
<feature type="transmembrane region" description="Helical" evidence="6">
    <location>
        <begin position="268"/>
        <end position="288"/>
    </location>
</feature>
<reference evidence="8" key="1">
    <citation type="submission" date="2016-01" db="EMBL/GenBank/DDBJ databases">
        <authorList>
            <person name="Mcilroy J.S."/>
            <person name="Karst M S."/>
            <person name="Albertsen M."/>
        </authorList>
    </citation>
    <scope>NUCLEOTIDE SEQUENCE</scope>
    <source>
        <strain evidence="8">Cfx-K</strain>
    </source>
</reference>
<protein>
    <submittedName>
        <fullName evidence="8">Drug resistance transporter, EmrB/QacA subfamily</fullName>
    </submittedName>
</protein>
<feature type="transmembrane region" description="Helical" evidence="6">
    <location>
        <begin position="402"/>
        <end position="422"/>
    </location>
</feature>
<dbReference type="SUPFAM" id="SSF103473">
    <property type="entry name" value="MFS general substrate transporter"/>
    <property type="match status" value="1"/>
</dbReference>
<dbReference type="PANTHER" id="PTHR42718">
    <property type="entry name" value="MAJOR FACILITATOR SUPERFAMILY MULTIDRUG TRANSPORTER MFSC"/>
    <property type="match status" value="1"/>
</dbReference>
<dbReference type="AlphaFoldDB" id="A0A160T6D0"/>
<dbReference type="RefSeq" id="WP_095044092.1">
    <property type="nucleotide sequence ID" value="NZ_LN890655.1"/>
</dbReference>
<feature type="transmembrane region" description="Helical" evidence="6">
    <location>
        <begin position="333"/>
        <end position="351"/>
    </location>
</feature>
<evidence type="ECO:0000313" key="8">
    <source>
        <dbReference type="EMBL" id="CUS04808.2"/>
    </source>
</evidence>
<dbReference type="GO" id="GO:0005886">
    <property type="term" value="C:plasma membrane"/>
    <property type="evidence" value="ECO:0007669"/>
    <property type="project" value="UniProtKB-SubCell"/>
</dbReference>
<evidence type="ECO:0000256" key="5">
    <source>
        <dbReference type="ARBA" id="ARBA00023136"/>
    </source>
</evidence>
<dbReference type="KEGG" id="pbf:CFX0092_A2930"/>